<evidence type="ECO:0000256" key="1">
    <source>
        <dbReference type="SAM" id="MobiDB-lite"/>
    </source>
</evidence>
<keyword evidence="4" id="KW-1185">Reference proteome</keyword>
<dbReference type="PANTHER" id="PTHR34385">
    <property type="entry name" value="D-ALANYL-D-ALANINE CARBOXYPEPTIDASE"/>
    <property type="match status" value="1"/>
</dbReference>
<dbReference type="InterPro" id="IPR052179">
    <property type="entry name" value="DD-CPase-like"/>
</dbReference>
<dbReference type="CDD" id="cd14814">
    <property type="entry name" value="Peptidase_M15"/>
    <property type="match status" value="1"/>
</dbReference>
<dbReference type="OrthoDB" id="9792074at2"/>
<comment type="caution">
    <text evidence="3">The sequence shown here is derived from an EMBL/GenBank/DDBJ whole genome shotgun (WGS) entry which is preliminary data.</text>
</comment>
<name>A0A4V2MBI4_9ACTN</name>
<feature type="domain" description="D-alanyl-D-alanine carboxypeptidase-like core" evidence="2">
    <location>
        <begin position="261"/>
        <end position="408"/>
    </location>
</feature>
<dbReference type="Gene3D" id="3.30.1380.10">
    <property type="match status" value="1"/>
</dbReference>
<reference evidence="3 4" key="1">
    <citation type="submission" date="2019-02" db="EMBL/GenBank/DDBJ databases">
        <title>Kribbella capetownensis sp. nov. and Kribbella speibonae sp. nov., isolated from soil.</title>
        <authorList>
            <person name="Curtis S.M."/>
            <person name="Norton I."/>
            <person name="Everest G.J."/>
            <person name="Meyers P.R."/>
        </authorList>
    </citation>
    <scope>NUCLEOTIDE SEQUENCE [LARGE SCALE GENOMIC DNA]</scope>
    <source>
        <strain evidence="3 4">NRRL B-24813</strain>
    </source>
</reference>
<feature type="compositionally biased region" description="Acidic residues" evidence="1">
    <location>
        <begin position="434"/>
        <end position="453"/>
    </location>
</feature>
<protein>
    <recommendedName>
        <fullName evidence="2">D-alanyl-D-alanine carboxypeptidase-like core domain-containing protein</fullName>
    </recommendedName>
</protein>
<dbReference type="InterPro" id="IPR003709">
    <property type="entry name" value="VanY-like_core_dom"/>
</dbReference>
<dbReference type="AlphaFoldDB" id="A0A4V2MBI4"/>
<evidence type="ECO:0000259" key="2">
    <source>
        <dbReference type="Pfam" id="PF02557"/>
    </source>
</evidence>
<dbReference type="Proteomes" id="UP000291144">
    <property type="component" value="Unassembled WGS sequence"/>
</dbReference>
<dbReference type="InterPro" id="IPR009045">
    <property type="entry name" value="Zn_M74/Hedgehog-like"/>
</dbReference>
<accession>A0A4V2MBI4</accession>
<dbReference type="SUPFAM" id="SSF55166">
    <property type="entry name" value="Hedgehog/DD-peptidase"/>
    <property type="match status" value="1"/>
</dbReference>
<sequence length="453" mass="50169">MSQTFAFEDPTPAAGSPFRVGSVAGEEFGGYAEAEVPDRELELFELLQAHLESEAGDEPEALEYDEGREYEDPEAAAYELDDPEAAEYELDDPEYEEPALGEAENPVARFFRLPIDAIDALGKGSYAAAVALLGTAGHRSENDLTNVIFYFRHPEVLGRKILPHERDLQRDWLQIRNTIVRPILQRRTTPSTTPDTPGRISISSAGLRWYGTDEATPELLAFMRAVYDKQVALSQGPFVDTLPESAVKRVEGGHRALAAAADAAISMLAAARADLEKEGRTDLVVGITSAYRSAAEQYAIWQGKGQGGKRGFPYYYRESAKARQATAGGEHSPAAVLLLAKLMKKYIAAPGYSNHQDGLAFDLGIAQKGRPLKKINTAAWFHEWLVNNAARFDFHPYPTEAWHWVYRPTPTGTKESESWQPDEVPPQDQWSDNLDPEDPELPEPELPDNLEPD</sequence>
<organism evidence="3 4">
    <name type="scientific">Kribbella pittospori</name>
    <dbReference type="NCBI Taxonomy" id="722689"/>
    <lineage>
        <taxon>Bacteria</taxon>
        <taxon>Bacillati</taxon>
        <taxon>Actinomycetota</taxon>
        <taxon>Actinomycetes</taxon>
        <taxon>Propionibacteriales</taxon>
        <taxon>Kribbellaceae</taxon>
        <taxon>Kribbella</taxon>
    </lineage>
</organism>
<dbReference type="GO" id="GO:0008233">
    <property type="term" value="F:peptidase activity"/>
    <property type="evidence" value="ECO:0007669"/>
    <property type="project" value="InterPro"/>
</dbReference>
<dbReference type="EMBL" id="SJKB01000003">
    <property type="protein sequence ID" value="TCC63302.1"/>
    <property type="molecule type" value="Genomic_DNA"/>
</dbReference>
<proteinExistence type="predicted"/>
<evidence type="ECO:0000313" key="4">
    <source>
        <dbReference type="Proteomes" id="UP000291144"/>
    </source>
</evidence>
<feature type="region of interest" description="Disordered" evidence="1">
    <location>
        <begin position="410"/>
        <end position="453"/>
    </location>
</feature>
<dbReference type="PANTHER" id="PTHR34385:SF1">
    <property type="entry name" value="PEPTIDOGLYCAN L-ALANYL-D-GLUTAMATE ENDOPEPTIDASE CWLK"/>
    <property type="match status" value="1"/>
</dbReference>
<dbReference type="GO" id="GO:0006508">
    <property type="term" value="P:proteolysis"/>
    <property type="evidence" value="ECO:0007669"/>
    <property type="project" value="InterPro"/>
</dbReference>
<evidence type="ECO:0000313" key="3">
    <source>
        <dbReference type="EMBL" id="TCC63302.1"/>
    </source>
</evidence>
<dbReference type="RefSeq" id="WP_131354184.1">
    <property type="nucleotide sequence ID" value="NZ_SJKB01000003.1"/>
</dbReference>
<dbReference type="Pfam" id="PF02557">
    <property type="entry name" value="VanY"/>
    <property type="match status" value="1"/>
</dbReference>
<gene>
    <name evidence="3" type="ORF">E0H73_12665</name>
</gene>